<evidence type="ECO:0000259" key="1">
    <source>
        <dbReference type="Pfam" id="PF00144"/>
    </source>
</evidence>
<dbReference type="Proteomes" id="UP000319818">
    <property type="component" value="Unassembled WGS sequence"/>
</dbReference>
<dbReference type="AlphaFoldDB" id="A0A543FNC6"/>
<reference evidence="2 3" key="1">
    <citation type="submission" date="2019-06" db="EMBL/GenBank/DDBJ databases">
        <title>Sequencing the genomes of 1000 actinobacteria strains.</title>
        <authorList>
            <person name="Klenk H.-P."/>
        </authorList>
    </citation>
    <scope>NUCLEOTIDE SEQUENCE [LARGE SCALE GENOMIC DNA]</scope>
    <source>
        <strain evidence="2 3">DSM 45511</strain>
    </source>
</reference>
<organism evidence="2 3">
    <name type="scientific">Pseudonocardia cypriaca</name>
    <dbReference type="NCBI Taxonomy" id="882449"/>
    <lineage>
        <taxon>Bacteria</taxon>
        <taxon>Bacillati</taxon>
        <taxon>Actinomycetota</taxon>
        <taxon>Actinomycetes</taxon>
        <taxon>Pseudonocardiales</taxon>
        <taxon>Pseudonocardiaceae</taxon>
        <taxon>Pseudonocardia</taxon>
    </lineage>
</organism>
<dbReference type="PANTHER" id="PTHR43283">
    <property type="entry name" value="BETA-LACTAMASE-RELATED"/>
    <property type="match status" value="1"/>
</dbReference>
<gene>
    <name evidence="2" type="ORF">FB388_6753</name>
</gene>
<dbReference type="PANTHER" id="PTHR43283:SF3">
    <property type="entry name" value="BETA-LACTAMASE FAMILY PROTEIN (AFU_ORTHOLOGUE AFUA_5G07500)"/>
    <property type="match status" value="1"/>
</dbReference>
<comment type="caution">
    <text evidence="2">The sequence shown here is derived from an EMBL/GenBank/DDBJ whole genome shotgun (WGS) entry which is preliminary data.</text>
</comment>
<dbReference type="InterPro" id="IPR001466">
    <property type="entry name" value="Beta-lactam-related"/>
</dbReference>
<name>A0A543FNC6_9PSEU</name>
<accession>A0A543FNC6</accession>
<proteinExistence type="predicted"/>
<dbReference type="Gene3D" id="3.40.710.10">
    <property type="entry name" value="DD-peptidase/beta-lactamase superfamily"/>
    <property type="match status" value="1"/>
</dbReference>
<dbReference type="EMBL" id="VFPH01000003">
    <property type="protein sequence ID" value="TQM35322.1"/>
    <property type="molecule type" value="Genomic_DNA"/>
</dbReference>
<keyword evidence="3" id="KW-1185">Reference proteome</keyword>
<sequence length="406" mass="43798">MDAEPEELGFDGQRLERIVPHFRRYVDEGKLPGWTVVVARRGRVAFHAHHGLADMEAGRPVADDTIWRIYSMTKPITSVAALMLYERGLLELTDPVARYIPSFGDLRVYRAGSAVNPGTVPASEPMRIWHLLTHTAGLTYGWHHAHAVDEMYRAKGFEFGCPPGMDLAGACDVWASLPLLFEPGAEWNYSVATDVLGRVVEVASGQRLDAFFAEEVFAPLGMDETAFSVAPDEVDRLAALYTPNPAGGLLRNTAMGDKATREPAVLSGGGGLVSTAADYHRFTQLLARGGELDGVRLLSPHTVAYMTRNHLPGGADLADIGRPISADRTYQGIGFGLGVAVVVDAAAAKTLTHEGEYAWSGLAGTAFYVDPAAEVTAMFFTQALPSPRTAPIQPQLRTLVNQALVD</sequence>
<feature type="domain" description="Beta-lactamase-related" evidence="1">
    <location>
        <begin position="21"/>
        <end position="400"/>
    </location>
</feature>
<dbReference type="SUPFAM" id="SSF56601">
    <property type="entry name" value="beta-lactamase/transpeptidase-like"/>
    <property type="match status" value="1"/>
</dbReference>
<evidence type="ECO:0000313" key="3">
    <source>
        <dbReference type="Proteomes" id="UP000319818"/>
    </source>
</evidence>
<evidence type="ECO:0000313" key="2">
    <source>
        <dbReference type="EMBL" id="TQM35322.1"/>
    </source>
</evidence>
<dbReference type="Pfam" id="PF00144">
    <property type="entry name" value="Beta-lactamase"/>
    <property type="match status" value="1"/>
</dbReference>
<dbReference type="InterPro" id="IPR050789">
    <property type="entry name" value="Diverse_Enzym_Activities"/>
</dbReference>
<protein>
    <submittedName>
        <fullName evidence="2">CubicO group peptidase (Beta-lactamase class C family)</fullName>
    </submittedName>
</protein>
<dbReference type="InterPro" id="IPR012338">
    <property type="entry name" value="Beta-lactam/transpept-like"/>
</dbReference>